<evidence type="ECO:0000259" key="6">
    <source>
        <dbReference type="PROSITE" id="PS50110"/>
    </source>
</evidence>
<dbReference type="OrthoDB" id="9764337at2"/>
<dbReference type="FunFam" id="3.40.50.2300:FF:000018">
    <property type="entry name" value="DNA-binding transcriptional regulator NtrC"/>
    <property type="match status" value="1"/>
</dbReference>
<protein>
    <submittedName>
        <fullName evidence="9">Response regulator</fullName>
    </submittedName>
</protein>
<sequence>MQPAPPHAPSILIVDDDPAVRDVLSALLVEEGYRCMTVADAESALAHVAITEPDLAICDLKMPARDGLWLLDRLRREHPDIAVIMLTGFGDTESAVECLRRGAADYLLKPPKLTELIRSIERALGRRRIDLARRRYQLKLEQRVEEKTTELQGALRAVEVAYTHTLSALVAALDAREHETSDHSQRVVRYTRAIAEQMGVRGPELGEICRGALLHDIGKIGVPDAILLKPGPLTPAEWQEMRRHPEIGFQILRGIRFLEHPSQIVLSHQERFDGKGYPHGLRGNEIPLGARIFAIADTLDAMLCDRPYRKGTNWNTARGEILRCSGTQFDPEAVRAFAAISDETWAELRRRRQEDDAADNADDRFHLAIG</sequence>
<dbReference type="InterPro" id="IPR052020">
    <property type="entry name" value="Cyclic_di-GMP/3'3'-cGAMP_PDE"/>
</dbReference>
<keyword evidence="3" id="KW-0805">Transcription regulation</keyword>
<feature type="domain" description="HD" evidence="7">
    <location>
        <begin position="180"/>
        <end position="302"/>
    </location>
</feature>
<dbReference type="STRING" id="1391653.AKJ08_2128"/>
<dbReference type="GO" id="GO:0000160">
    <property type="term" value="P:phosphorelay signal transduction system"/>
    <property type="evidence" value="ECO:0007669"/>
    <property type="project" value="UniProtKB-KW"/>
</dbReference>
<keyword evidence="2" id="KW-0902">Two-component regulatory system</keyword>
<dbReference type="PATRIC" id="fig|1391653.3.peg.2223"/>
<dbReference type="SUPFAM" id="SSF109604">
    <property type="entry name" value="HD-domain/PDEase-like"/>
    <property type="match status" value="1"/>
</dbReference>
<dbReference type="EMBL" id="CP012332">
    <property type="protein sequence ID" value="AKU91741.1"/>
    <property type="molecule type" value="Genomic_DNA"/>
</dbReference>
<dbReference type="Pfam" id="PF13487">
    <property type="entry name" value="HD_5"/>
    <property type="match status" value="1"/>
</dbReference>
<name>A0A0K1PEB1_9BACT</name>
<evidence type="ECO:0000256" key="1">
    <source>
        <dbReference type="ARBA" id="ARBA00022553"/>
    </source>
</evidence>
<dbReference type="InterPro" id="IPR006675">
    <property type="entry name" value="HDIG_dom"/>
</dbReference>
<evidence type="ECO:0000259" key="7">
    <source>
        <dbReference type="PROSITE" id="PS51831"/>
    </source>
</evidence>
<dbReference type="PROSITE" id="PS51832">
    <property type="entry name" value="HD_GYP"/>
    <property type="match status" value="1"/>
</dbReference>
<gene>
    <name evidence="9" type="ORF">AKJ08_2128</name>
</gene>
<accession>A0A0K1PEB1</accession>
<proteinExistence type="predicted"/>
<feature type="domain" description="HD-GYP" evidence="8">
    <location>
        <begin position="158"/>
        <end position="353"/>
    </location>
</feature>
<dbReference type="Proteomes" id="UP000055590">
    <property type="component" value="Chromosome"/>
</dbReference>
<keyword evidence="10" id="KW-1185">Reference proteome</keyword>
<dbReference type="Gene3D" id="3.40.50.2300">
    <property type="match status" value="1"/>
</dbReference>
<dbReference type="CDD" id="cd00077">
    <property type="entry name" value="HDc"/>
    <property type="match status" value="1"/>
</dbReference>
<dbReference type="SMART" id="SM00471">
    <property type="entry name" value="HDc"/>
    <property type="match status" value="1"/>
</dbReference>
<dbReference type="KEGG" id="vin:AKJ08_2128"/>
<evidence type="ECO:0000313" key="9">
    <source>
        <dbReference type="EMBL" id="AKU91741.1"/>
    </source>
</evidence>
<dbReference type="PROSITE" id="PS50110">
    <property type="entry name" value="RESPONSE_REGULATORY"/>
    <property type="match status" value="1"/>
</dbReference>
<dbReference type="Gene3D" id="1.10.3210.10">
    <property type="entry name" value="Hypothetical protein af1432"/>
    <property type="match status" value="1"/>
</dbReference>
<dbReference type="AlphaFoldDB" id="A0A0K1PEB1"/>
<evidence type="ECO:0000256" key="4">
    <source>
        <dbReference type="ARBA" id="ARBA00023163"/>
    </source>
</evidence>
<keyword evidence="4" id="KW-0804">Transcription</keyword>
<organism evidence="9 10">
    <name type="scientific">Vulgatibacter incomptus</name>
    <dbReference type="NCBI Taxonomy" id="1391653"/>
    <lineage>
        <taxon>Bacteria</taxon>
        <taxon>Pseudomonadati</taxon>
        <taxon>Myxococcota</taxon>
        <taxon>Myxococcia</taxon>
        <taxon>Myxococcales</taxon>
        <taxon>Cystobacterineae</taxon>
        <taxon>Vulgatibacteraceae</taxon>
        <taxon>Vulgatibacter</taxon>
    </lineage>
</organism>
<dbReference type="PROSITE" id="PS51831">
    <property type="entry name" value="HD"/>
    <property type="match status" value="1"/>
</dbReference>
<dbReference type="InterPro" id="IPR003607">
    <property type="entry name" value="HD/PDEase_dom"/>
</dbReference>
<dbReference type="PANTHER" id="PTHR45228">
    <property type="entry name" value="CYCLIC DI-GMP PHOSPHODIESTERASE TM_0186-RELATED"/>
    <property type="match status" value="1"/>
</dbReference>
<dbReference type="InterPro" id="IPR006674">
    <property type="entry name" value="HD_domain"/>
</dbReference>
<feature type="domain" description="Response regulatory" evidence="6">
    <location>
        <begin position="10"/>
        <end position="124"/>
    </location>
</feature>
<dbReference type="PANTHER" id="PTHR45228:SF5">
    <property type="entry name" value="CYCLIC DI-GMP PHOSPHODIESTERASE VC_1348-RELATED"/>
    <property type="match status" value="1"/>
</dbReference>
<dbReference type="Pfam" id="PF00072">
    <property type="entry name" value="Response_reg"/>
    <property type="match status" value="1"/>
</dbReference>
<evidence type="ECO:0000259" key="8">
    <source>
        <dbReference type="PROSITE" id="PS51832"/>
    </source>
</evidence>
<dbReference type="InterPro" id="IPR011006">
    <property type="entry name" value="CheY-like_superfamily"/>
</dbReference>
<keyword evidence="1 5" id="KW-0597">Phosphoprotein</keyword>
<evidence type="ECO:0000256" key="2">
    <source>
        <dbReference type="ARBA" id="ARBA00023012"/>
    </source>
</evidence>
<dbReference type="InterPro" id="IPR037522">
    <property type="entry name" value="HD_GYP_dom"/>
</dbReference>
<reference evidence="9 10" key="1">
    <citation type="submission" date="2015-08" db="EMBL/GenBank/DDBJ databases">
        <authorList>
            <person name="Babu N.S."/>
            <person name="Beckwith C.J."/>
            <person name="Beseler K.G."/>
            <person name="Brison A."/>
            <person name="Carone J.V."/>
            <person name="Caskin T.P."/>
            <person name="Diamond M."/>
            <person name="Durham M.E."/>
            <person name="Foxe J.M."/>
            <person name="Go M."/>
            <person name="Henderson B.A."/>
            <person name="Jones I.B."/>
            <person name="McGettigan J.A."/>
            <person name="Micheletti S.J."/>
            <person name="Nasrallah M.E."/>
            <person name="Ortiz D."/>
            <person name="Piller C.R."/>
            <person name="Privatt S.R."/>
            <person name="Schneider S.L."/>
            <person name="Sharp S."/>
            <person name="Smith T.C."/>
            <person name="Stanton J.D."/>
            <person name="Ullery H.E."/>
            <person name="Wilson R.J."/>
            <person name="Serrano M.G."/>
            <person name="Buck G."/>
            <person name="Lee V."/>
            <person name="Wang Y."/>
            <person name="Carvalho R."/>
            <person name="Voegtly L."/>
            <person name="Shi R."/>
            <person name="Duckworth R."/>
            <person name="Johnson A."/>
            <person name="Loviza R."/>
            <person name="Walstead R."/>
            <person name="Shah Z."/>
            <person name="Kiflezghi M."/>
            <person name="Wade K."/>
            <person name="Ball S.L."/>
            <person name="Bradley K.W."/>
            <person name="Asai D.J."/>
            <person name="Bowman C.A."/>
            <person name="Russell D.A."/>
            <person name="Pope W.H."/>
            <person name="Jacobs-Sera D."/>
            <person name="Hendrix R.W."/>
            <person name="Hatfull G.F."/>
        </authorList>
    </citation>
    <scope>NUCLEOTIDE SEQUENCE [LARGE SCALE GENOMIC DNA]</scope>
    <source>
        <strain evidence="9 10">DSM 27710</strain>
    </source>
</reference>
<feature type="modified residue" description="4-aspartylphosphate" evidence="5">
    <location>
        <position position="59"/>
    </location>
</feature>
<dbReference type="SUPFAM" id="SSF52172">
    <property type="entry name" value="CheY-like"/>
    <property type="match status" value="1"/>
</dbReference>
<evidence type="ECO:0000256" key="5">
    <source>
        <dbReference type="PROSITE-ProRule" id="PRU00169"/>
    </source>
</evidence>
<evidence type="ECO:0000256" key="3">
    <source>
        <dbReference type="ARBA" id="ARBA00023015"/>
    </source>
</evidence>
<dbReference type="SMART" id="SM00448">
    <property type="entry name" value="REC"/>
    <property type="match status" value="1"/>
</dbReference>
<dbReference type="RefSeq" id="WP_082343411.1">
    <property type="nucleotide sequence ID" value="NZ_CP012332.1"/>
</dbReference>
<dbReference type="InterPro" id="IPR001789">
    <property type="entry name" value="Sig_transdc_resp-reg_receiver"/>
</dbReference>
<dbReference type="NCBIfam" id="TIGR00277">
    <property type="entry name" value="HDIG"/>
    <property type="match status" value="1"/>
</dbReference>
<evidence type="ECO:0000313" key="10">
    <source>
        <dbReference type="Proteomes" id="UP000055590"/>
    </source>
</evidence>